<reference evidence="2 3" key="2">
    <citation type="submission" date="2017-08" db="EMBL/GenBank/DDBJ databases">
        <title>WGS of novel Burkholderia cepaca complex species.</title>
        <authorList>
            <person name="Lipuma J."/>
            <person name="Spilker T."/>
        </authorList>
    </citation>
    <scope>NUCLEOTIDE SEQUENCE [LARGE SCALE GENOMIC DNA]</scope>
    <source>
        <strain evidence="2 3">AU17325</strain>
    </source>
</reference>
<dbReference type="RefSeq" id="WP_089450642.1">
    <property type="nucleotide sequence ID" value="NZ_NKFA01000003.1"/>
</dbReference>
<organism evidence="2 3">
    <name type="scientific">Burkholderia aenigmatica</name>
    <dbReference type="NCBI Taxonomy" id="2015348"/>
    <lineage>
        <taxon>Bacteria</taxon>
        <taxon>Pseudomonadati</taxon>
        <taxon>Pseudomonadota</taxon>
        <taxon>Betaproteobacteria</taxon>
        <taxon>Burkholderiales</taxon>
        <taxon>Burkholderiaceae</taxon>
        <taxon>Burkholderia</taxon>
        <taxon>Burkholderia cepacia complex</taxon>
    </lineage>
</organism>
<feature type="domain" description="HNH nuclease" evidence="1">
    <location>
        <begin position="194"/>
        <end position="226"/>
    </location>
</feature>
<reference evidence="3" key="1">
    <citation type="submission" date="2017-06" db="EMBL/GenBank/DDBJ databases">
        <authorList>
            <person name="LiPuma J."/>
            <person name="Spilker T."/>
        </authorList>
    </citation>
    <scope>NUCLEOTIDE SEQUENCE [LARGE SCALE GENOMIC DNA]</scope>
    <source>
        <strain evidence="3">AU17325</strain>
    </source>
</reference>
<dbReference type="InterPro" id="IPR044925">
    <property type="entry name" value="His-Me_finger_sf"/>
</dbReference>
<dbReference type="SUPFAM" id="SSF54060">
    <property type="entry name" value="His-Me finger endonucleases"/>
    <property type="match status" value="1"/>
</dbReference>
<evidence type="ECO:0000259" key="1">
    <source>
        <dbReference type="Pfam" id="PF13392"/>
    </source>
</evidence>
<dbReference type="Proteomes" id="UP000214600">
    <property type="component" value="Unassembled WGS sequence"/>
</dbReference>
<dbReference type="EMBL" id="NKFA01000003">
    <property type="protein sequence ID" value="OXI49277.1"/>
    <property type="molecule type" value="Genomic_DNA"/>
</dbReference>
<name>A0A228J429_9BURK</name>
<protein>
    <recommendedName>
        <fullName evidence="1">HNH nuclease domain-containing protein</fullName>
    </recommendedName>
</protein>
<gene>
    <name evidence="2" type="ORF">CFB84_10530</name>
</gene>
<dbReference type="Pfam" id="PF13392">
    <property type="entry name" value="HNH_3"/>
    <property type="match status" value="1"/>
</dbReference>
<sequence>MKILTLSQIRIVENSVSYDAEAGTLTWKTRPVHYFASADECNRWNNKYEGKPIKGRQIDLPNVGKLYSSRVAYILHTGKDLGRQIVQYIDANTKNWRWANLLITTFKKIKDGKPNLGTVSLKEHETFLRECFTYNPDTGHLIWNERPAHHFKSRRGCSIFNARFKGKIAGSGAGLNGHLQLHFSSPDLHVYNTRVIWFLETGTDPVCRIRHLNGDPQDNRMENLYLNEE</sequence>
<comment type="caution">
    <text evidence="2">The sequence shown here is derived from an EMBL/GenBank/DDBJ whole genome shotgun (WGS) entry which is preliminary data.</text>
</comment>
<dbReference type="OrthoDB" id="388551at2"/>
<evidence type="ECO:0000313" key="2">
    <source>
        <dbReference type="EMBL" id="OXI49277.1"/>
    </source>
</evidence>
<evidence type="ECO:0000313" key="3">
    <source>
        <dbReference type="Proteomes" id="UP000214600"/>
    </source>
</evidence>
<proteinExistence type="predicted"/>
<dbReference type="AlphaFoldDB" id="A0A228J429"/>
<accession>A0A228J429</accession>
<dbReference type="InterPro" id="IPR003615">
    <property type="entry name" value="HNH_nuc"/>
</dbReference>